<proteinExistence type="predicted"/>
<protein>
    <submittedName>
        <fullName evidence="1">Antimicrobial peptide system SdpA family protein</fullName>
    </submittedName>
</protein>
<dbReference type="NCBIfam" id="TIGR04034">
    <property type="entry name" value="export_SdpA"/>
    <property type="match status" value="1"/>
</dbReference>
<accession>A0A327RWL4</accession>
<dbReference type="Pfam" id="PF17418">
    <property type="entry name" value="SdpA"/>
    <property type="match status" value="1"/>
</dbReference>
<dbReference type="InterPro" id="IPR023902">
    <property type="entry name" value="Sporulation_SdpA"/>
</dbReference>
<dbReference type="EMBL" id="QLLR01000058">
    <property type="protein sequence ID" value="RAJ19873.1"/>
    <property type="molecule type" value="Genomic_DNA"/>
</dbReference>
<evidence type="ECO:0000313" key="1">
    <source>
        <dbReference type="EMBL" id="RAJ19873.1"/>
    </source>
</evidence>
<name>A0A327RWL4_9SPHI</name>
<evidence type="ECO:0000313" key="2">
    <source>
        <dbReference type="Proteomes" id="UP000249754"/>
    </source>
</evidence>
<reference evidence="1 2" key="1">
    <citation type="submission" date="2018-06" db="EMBL/GenBank/DDBJ databases">
        <title>Genomic Encyclopedia of Archaeal and Bacterial Type Strains, Phase II (KMG-II): from individual species to whole genera.</title>
        <authorList>
            <person name="Goeker M."/>
        </authorList>
    </citation>
    <scope>NUCLEOTIDE SEQUENCE [LARGE SCALE GENOMIC DNA]</scope>
    <source>
        <strain evidence="1 2">DSM 14825</strain>
    </source>
</reference>
<comment type="caution">
    <text evidence="1">The sequence shown here is derived from an EMBL/GenBank/DDBJ whole genome shotgun (WGS) entry which is preliminary data.</text>
</comment>
<dbReference type="Proteomes" id="UP000249754">
    <property type="component" value="Unassembled WGS sequence"/>
</dbReference>
<gene>
    <name evidence="1" type="ORF">LY11_05260</name>
</gene>
<organism evidence="1 2">
    <name type="scientific">Pedobacter cryoconitis</name>
    <dbReference type="NCBI Taxonomy" id="188932"/>
    <lineage>
        <taxon>Bacteria</taxon>
        <taxon>Pseudomonadati</taxon>
        <taxon>Bacteroidota</taxon>
        <taxon>Sphingobacteriia</taxon>
        <taxon>Sphingobacteriales</taxon>
        <taxon>Sphingobacteriaceae</taxon>
        <taxon>Pedobacter</taxon>
    </lineage>
</organism>
<sequence length="150" mass="17659">MIKMLLPEGWGFFTRNPRETRTFFLVNDSGKLIQDSRIRNGTIKNVFGLKRDGRLVNLIYMNLLAKRKITWYKYSDSLSVVNYRSKRFRSNQIFIDSVPGIKLNGQIIVVRKTLIPWAFRDYEGKIGQEIKFTKIDVEYKSTVAKKHNIH</sequence>
<dbReference type="AlphaFoldDB" id="A0A327RWL4"/>